<feature type="compositionally biased region" description="Basic and acidic residues" evidence="1">
    <location>
        <begin position="110"/>
        <end position="154"/>
    </location>
</feature>
<accession>A0A835LQS3</accession>
<keyword evidence="3" id="KW-1185">Reference proteome</keyword>
<gene>
    <name evidence="2" type="ORF">IFM89_039354</name>
</gene>
<organism evidence="2 3">
    <name type="scientific">Coptis chinensis</name>
    <dbReference type="NCBI Taxonomy" id="261450"/>
    <lineage>
        <taxon>Eukaryota</taxon>
        <taxon>Viridiplantae</taxon>
        <taxon>Streptophyta</taxon>
        <taxon>Embryophyta</taxon>
        <taxon>Tracheophyta</taxon>
        <taxon>Spermatophyta</taxon>
        <taxon>Magnoliopsida</taxon>
        <taxon>Ranunculales</taxon>
        <taxon>Ranunculaceae</taxon>
        <taxon>Coptidoideae</taxon>
        <taxon>Coptis</taxon>
    </lineage>
</organism>
<evidence type="ECO:0000313" key="3">
    <source>
        <dbReference type="Proteomes" id="UP000631114"/>
    </source>
</evidence>
<feature type="compositionally biased region" description="Basic and acidic residues" evidence="1">
    <location>
        <begin position="15"/>
        <end position="47"/>
    </location>
</feature>
<feature type="compositionally biased region" description="Polar residues" evidence="1">
    <location>
        <begin position="80"/>
        <end position="101"/>
    </location>
</feature>
<sequence length="245" mass="28487">MYAESRVEPQSGKGVRIESREDDSKEVKHDRKSHMEFKGDVKIDKDAYNAGNSPLNWKDPREQHRGKRYPEATTHGIDTWCNSRSTTQGTSEIGRDSSTIPKNGGRKRIREVGRDRKDVQKEKERPKEREKNHIKKETLNGIEKEGLHNEKESADGSIRTPELENPAVEQRRQKEHDGWKAGDRESKDRKKERDVESEGDRHENKETDEGLMEGDRGTEKEREGFSFGVQQRKRMLRPRGSQVNW</sequence>
<evidence type="ECO:0000313" key="2">
    <source>
        <dbReference type="EMBL" id="KAF9604000.1"/>
    </source>
</evidence>
<reference evidence="2 3" key="1">
    <citation type="submission" date="2020-10" db="EMBL/GenBank/DDBJ databases">
        <title>The Coptis chinensis genome and diversification of protoberbering-type alkaloids.</title>
        <authorList>
            <person name="Wang B."/>
            <person name="Shu S."/>
            <person name="Song C."/>
            <person name="Liu Y."/>
        </authorList>
    </citation>
    <scope>NUCLEOTIDE SEQUENCE [LARGE SCALE GENOMIC DNA]</scope>
    <source>
        <strain evidence="2">HL-2020</strain>
        <tissue evidence="2">Leaf</tissue>
    </source>
</reference>
<protein>
    <submittedName>
        <fullName evidence="2">Uncharacterized protein</fullName>
    </submittedName>
</protein>
<dbReference type="OrthoDB" id="3596986at2759"/>
<feature type="compositionally biased region" description="Basic and acidic residues" evidence="1">
    <location>
        <begin position="169"/>
        <end position="224"/>
    </location>
</feature>
<feature type="region of interest" description="Disordered" evidence="1">
    <location>
        <begin position="1"/>
        <end position="245"/>
    </location>
</feature>
<dbReference type="AlphaFoldDB" id="A0A835LQS3"/>
<proteinExistence type="predicted"/>
<dbReference type="Proteomes" id="UP000631114">
    <property type="component" value="Unassembled WGS sequence"/>
</dbReference>
<comment type="caution">
    <text evidence="2">The sequence shown here is derived from an EMBL/GenBank/DDBJ whole genome shotgun (WGS) entry which is preliminary data.</text>
</comment>
<dbReference type="EMBL" id="JADFTS010000006">
    <property type="protein sequence ID" value="KAF9604000.1"/>
    <property type="molecule type" value="Genomic_DNA"/>
</dbReference>
<name>A0A835LQS3_9MAGN</name>
<evidence type="ECO:0000256" key="1">
    <source>
        <dbReference type="SAM" id="MobiDB-lite"/>
    </source>
</evidence>